<organism evidence="1 2">
    <name type="scientific">Ameca splendens</name>
    <dbReference type="NCBI Taxonomy" id="208324"/>
    <lineage>
        <taxon>Eukaryota</taxon>
        <taxon>Metazoa</taxon>
        <taxon>Chordata</taxon>
        <taxon>Craniata</taxon>
        <taxon>Vertebrata</taxon>
        <taxon>Euteleostomi</taxon>
        <taxon>Actinopterygii</taxon>
        <taxon>Neopterygii</taxon>
        <taxon>Teleostei</taxon>
        <taxon>Neoteleostei</taxon>
        <taxon>Acanthomorphata</taxon>
        <taxon>Ovalentaria</taxon>
        <taxon>Atherinomorphae</taxon>
        <taxon>Cyprinodontiformes</taxon>
        <taxon>Goodeidae</taxon>
        <taxon>Ameca</taxon>
    </lineage>
</organism>
<gene>
    <name evidence="1" type="ORF">AMECASPLE_024212</name>
</gene>
<reference evidence="1 2" key="1">
    <citation type="submission" date="2021-06" db="EMBL/GenBank/DDBJ databases">
        <authorList>
            <person name="Palmer J.M."/>
        </authorList>
    </citation>
    <scope>NUCLEOTIDE SEQUENCE [LARGE SCALE GENOMIC DNA]</scope>
    <source>
        <strain evidence="1 2">AS_MEX2019</strain>
        <tissue evidence="1">Muscle</tissue>
    </source>
</reference>
<evidence type="ECO:0000313" key="2">
    <source>
        <dbReference type="Proteomes" id="UP001469553"/>
    </source>
</evidence>
<name>A0ABV0Z2W8_9TELE</name>
<keyword evidence="2" id="KW-1185">Reference proteome</keyword>
<protein>
    <submittedName>
        <fullName evidence="1">Uncharacterized protein</fullName>
    </submittedName>
</protein>
<sequence length="129" mass="14136">MMDILMVTEKTDVDEAGCFWLIQLYRPVNPVLGQLHSYSSAGIHLSGSGSETEFCQTSSCSPSSCSCFFSSSGFISGSTFWAQVFIRSVPLILLQLPPHHTCTLSCTRAHEPFSSLIPIWEAERGREAG</sequence>
<dbReference type="Proteomes" id="UP001469553">
    <property type="component" value="Unassembled WGS sequence"/>
</dbReference>
<dbReference type="EMBL" id="JAHRIP010049313">
    <property type="protein sequence ID" value="MEQ2300321.1"/>
    <property type="molecule type" value="Genomic_DNA"/>
</dbReference>
<proteinExistence type="predicted"/>
<accession>A0ABV0Z2W8</accession>
<comment type="caution">
    <text evidence="1">The sequence shown here is derived from an EMBL/GenBank/DDBJ whole genome shotgun (WGS) entry which is preliminary data.</text>
</comment>
<evidence type="ECO:0000313" key="1">
    <source>
        <dbReference type="EMBL" id="MEQ2300321.1"/>
    </source>
</evidence>